<sequence length="522" mass="59349">MNNGMFRAEDRGSCNMGTMNTEIDENEINKRLNKANSIEEFYAGTGVLVTGATGFVGKGLLEKLMRVCPRVTVIFLLIRPKSNQTIEQRFKKLINDPIYDGVRAKYPSVLGRVQPVRGDVSLPNLGLSPEDRNLLLKKVNIVFHMAATVRFNEPLSAAVNMNTKGTARIIELCKELNHVISIVHVSTAYSNANLPQIEEKVYTTSLEPSTVINMCDKLDVELINMLEKKILDTHPNTYTFTKNLAEQIVASDSKGLPVAIVRPSIIGASLEEPCPGWLENIFGVTNIFLQISKGSAKAIWGRKDARLDLVPVDFVVDTIMCAAWHVTLHHRDNEVKVYNCTSNAYPFKWGQMKDAMVKCSIETPLNGTLWYPGCPMVANRYIYNALNLILHVLPAFVIDIFLRFRGNKPIMMKIVKYCYQLVTVTAYFTMHEWTFQRDNITDMVKKVKTLKDGNVVKLDLQDMNWEKYIATYMMGIKKFILKEDLESMDAARQRLSKLYWIHQTTQISAISFLLWIILRVTY</sequence>
<dbReference type="GO" id="GO:0005777">
    <property type="term" value="C:peroxisome"/>
    <property type="evidence" value="ECO:0007669"/>
    <property type="project" value="TreeGrafter"/>
</dbReference>
<dbReference type="Pfam" id="PF07993">
    <property type="entry name" value="NAD_binding_4"/>
    <property type="match status" value="1"/>
</dbReference>
<dbReference type="GO" id="GO:0035336">
    <property type="term" value="P:long-chain fatty-acyl-CoA metabolic process"/>
    <property type="evidence" value="ECO:0007669"/>
    <property type="project" value="TreeGrafter"/>
</dbReference>
<gene>
    <name evidence="14" type="primary">LOC117241708</name>
</gene>
<keyword evidence="4 10" id="KW-0812">Transmembrane</keyword>
<feature type="domain" description="Thioester reductase (TE)" evidence="12">
    <location>
        <begin position="49"/>
        <end position="319"/>
    </location>
</feature>
<evidence type="ECO:0000256" key="1">
    <source>
        <dbReference type="ARBA" id="ARBA00004141"/>
    </source>
</evidence>
<keyword evidence="3 10" id="KW-0444">Lipid biosynthesis</keyword>
<evidence type="ECO:0000256" key="7">
    <source>
        <dbReference type="ARBA" id="ARBA00023098"/>
    </source>
</evidence>
<proteinExistence type="inferred from homology"/>
<dbReference type="InterPro" id="IPR033640">
    <property type="entry name" value="FAR_C"/>
</dbReference>
<dbReference type="AlphaFoldDB" id="A0A6J3LEH1"/>
<dbReference type="Proteomes" id="UP000504631">
    <property type="component" value="Unplaced"/>
</dbReference>
<dbReference type="GO" id="GO:0102965">
    <property type="term" value="F:alcohol-forming long-chain fatty acyl-CoA reductase activity"/>
    <property type="evidence" value="ECO:0007669"/>
    <property type="project" value="UniProtKB-EC"/>
</dbReference>
<dbReference type="Gene3D" id="3.40.50.720">
    <property type="entry name" value="NAD(P)-binding Rossmann-like Domain"/>
    <property type="match status" value="1"/>
</dbReference>
<keyword evidence="6 10" id="KW-1133">Transmembrane helix</keyword>
<comment type="similarity">
    <text evidence="2 10">Belongs to the fatty acyl-CoA reductase family.</text>
</comment>
<keyword evidence="7 10" id="KW-0443">Lipid metabolism</keyword>
<dbReference type="EC" id="1.2.1.84" evidence="10"/>
<feature type="domain" description="Fatty acyl-CoA reductase C-terminal" evidence="11">
    <location>
        <begin position="390"/>
        <end position="483"/>
    </location>
</feature>
<dbReference type="PANTHER" id="PTHR11011">
    <property type="entry name" value="MALE STERILITY PROTEIN 2-RELATED"/>
    <property type="match status" value="1"/>
</dbReference>
<reference evidence="14" key="1">
    <citation type="submission" date="2025-08" db="UniProtKB">
        <authorList>
            <consortium name="RefSeq"/>
        </authorList>
    </citation>
    <scope>IDENTIFICATION</scope>
    <source>
        <tissue evidence="14">Muscle</tissue>
    </source>
</reference>
<dbReference type="Pfam" id="PF03015">
    <property type="entry name" value="Sterile"/>
    <property type="match status" value="1"/>
</dbReference>
<evidence type="ECO:0000256" key="9">
    <source>
        <dbReference type="ARBA" id="ARBA00052530"/>
    </source>
</evidence>
<dbReference type="SUPFAM" id="SSF51735">
    <property type="entry name" value="NAD(P)-binding Rossmann-fold domains"/>
    <property type="match status" value="1"/>
</dbReference>
<evidence type="ECO:0000256" key="8">
    <source>
        <dbReference type="ARBA" id="ARBA00023136"/>
    </source>
</evidence>
<name>A0A6J3LEH1_9HYME</name>
<dbReference type="KEGG" id="bvk:117241708"/>
<keyword evidence="8 10" id="KW-0472">Membrane</keyword>
<dbReference type="InterPro" id="IPR013120">
    <property type="entry name" value="FAR_NAD-bd"/>
</dbReference>
<dbReference type="RefSeq" id="XP_033363605.1">
    <property type="nucleotide sequence ID" value="XM_033507714.1"/>
</dbReference>
<feature type="transmembrane region" description="Helical" evidence="10">
    <location>
        <begin position="381"/>
        <end position="402"/>
    </location>
</feature>
<dbReference type="GO" id="GO:0080019">
    <property type="term" value="F:alcohol-forming very long-chain fatty acyl-CoA reductase activity"/>
    <property type="evidence" value="ECO:0007669"/>
    <property type="project" value="InterPro"/>
</dbReference>
<comment type="function">
    <text evidence="10">Catalyzes the reduction of fatty acyl-CoA to fatty alcohols.</text>
</comment>
<protein>
    <recommendedName>
        <fullName evidence="10">Fatty acyl-CoA reductase</fullName>
        <ecNumber evidence="10">1.2.1.84</ecNumber>
    </recommendedName>
</protein>
<dbReference type="GO" id="GO:0016020">
    <property type="term" value="C:membrane"/>
    <property type="evidence" value="ECO:0007669"/>
    <property type="project" value="UniProtKB-SubCell"/>
</dbReference>
<evidence type="ECO:0000256" key="3">
    <source>
        <dbReference type="ARBA" id="ARBA00022516"/>
    </source>
</evidence>
<dbReference type="FunFam" id="3.40.50.720:FF:000143">
    <property type="entry name" value="Fatty acyl-CoA reductase"/>
    <property type="match status" value="1"/>
</dbReference>
<dbReference type="InterPro" id="IPR036291">
    <property type="entry name" value="NAD(P)-bd_dom_sf"/>
</dbReference>
<dbReference type="CDD" id="cd05236">
    <property type="entry name" value="FAR-N_SDR_e"/>
    <property type="match status" value="1"/>
</dbReference>
<evidence type="ECO:0000256" key="2">
    <source>
        <dbReference type="ARBA" id="ARBA00005928"/>
    </source>
</evidence>
<evidence type="ECO:0000256" key="10">
    <source>
        <dbReference type="RuleBase" id="RU363097"/>
    </source>
</evidence>
<comment type="catalytic activity">
    <reaction evidence="9 10">
        <text>a long-chain fatty acyl-CoA + 2 NADPH + 2 H(+) = a long-chain primary fatty alcohol + 2 NADP(+) + CoA</text>
        <dbReference type="Rhea" id="RHEA:52716"/>
        <dbReference type="ChEBI" id="CHEBI:15378"/>
        <dbReference type="ChEBI" id="CHEBI:57287"/>
        <dbReference type="ChEBI" id="CHEBI:57783"/>
        <dbReference type="ChEBI" id="CHEBI:58349"/>
        <dbReference type="ChEBI" id="CHEBI:77396"/>
        <dbReference type="ChEBI" id="CHEBI:83139"/>
        <dbReference type="EC" id="1.2.1.84"/>
    </reaction>
</comment>
<evidence type="ECO:0000313" key="13">
    <source>
        <dbReference type="Proteomes" id="UP000504631"/>
    </source>
</evidence>
<evidence type="ECO:0000256" key="4">
    <source>
        <dbReference type="ARBA" id="ARBA00022692"/>
    </source>
</evidence>
<dbReference type="CDD" id="cd09071">
    <property type="entry name" value="FAR_C"/>
    <property type="match status" value="1"/>
</dbReference>
<evidence type="ECO:0000259" key="11">
    <source>
        <dbReference type="Pfam" id="PF03015"/>
    </source>
</evidence>
<organism evidence="13 14">
    <name type="scientific">Bombus vosnesenskii</name>
    <dbReference type="NCBI Taxonomy" id="207650"/>
    <lineage>
        <taxon>Eukaryota</taxon>
        <taxon>Metazoa</taxon>
        <taxon>Ecdysozoa</taxon>
        <taxon>Arthropoda</taxon>
        <taxon>Hexapoda</taxon>
        <taxon>Insecta</taxon>
        <taxon>Pterygota</taxon>
        <taxon>Neoptera</taxon>
        <taxon>Endopterygota</taxon>
        <taxon>Hymenoptera</taxon>
        <taxon>Apocrita</taxon>
        <taxon>Aculeata</taxon>
        <taxon>Apoidea</taxon>
        <taxon>Anthophila</taxon>
        <taxon>Apidae</taxon>
        <taxon>Bombus</taxon>
        <taxon>Pyrobombus</taxon>
    </lineage>
</organism>
<keyword evidence="10" id="KW-0560">Oxidoreductase</keyword>
<keyword evidence="13" id="KW-1185">Reference proteome</keyword>
<evidence type="ECO:0000313" key="14">
    <source>
        <dbReference type="RefSeq" id="XP_033363605.1"/>
    </source>
</evidence>
<dbReference type="PANTHER" id="PTHR11011:SF107">
    <property type="entry name" value="FATTY ACYL-COA REDUCTASE"/>
    <property type="match status" value="1"/>
</dbReference>
<evidence type="ECO:0000259" key="12">
    <source>
        <dbReference type="Pfam" id="PF07993"/>
    </source>
</evidence>
<evidence type="ECO:0000256" key="5">
    <source>
        <dbReference type="ARBA" id="ARBA00022857"/>
    </source>
</evidence>
<keyword evidence="5 10" id="KW-0521">NADP</keyword>
<comment type="subcellular location">
    <subcellularLocation>
        <location evidence="1">Membrane</location>
        <topology evidence="1">Multi-pass membrane protein</topology>
    </subcellularLocation>
</comment>
<dbReference type="GeneID" id="117241708"/>
<accession>A0A6J3LEH1</accession>
<evidence type="ECO:0000256" key="6">
    <source>
        <dbReference type="ARBA" id="ARBA00022989"/>
    </source>
</evidence>
<dbReference type="InterPro" id="IPR026055">
    <property type="entry name" value="FAR"/>
</dbReference>
<feature type="transmembrane region" description="Helical" evidence="10">
    <location>
        <begin position="498"/>
        <end position="518"/>
    </location>
</feature>